<evidence type="ECO:0000313" key="2">
    <source>
        <dbReference type="EMBL" id="MFC5604990.1"/>
    </source>
</evidence>
<comment type="caution">
    <text evidence="2">The sequence shown here is derived from an EMBL/GenBank/DDBJ whole genome shotgun (WGS) entry which is preliminary data.</text>
</comment>
<sequence>MGKSIVWNQLKMPVASIVWLLSMVVIILFTFKTVPFAAYSILGLVTILFFSGSDRLAFFYYVILTVGTVFLFLVFAFRENWSPADQGMAIFLHFLFLVHLFALYSLAKYAYQFRSENYFLRERVLRLEGFLSEEGVLSGMEFEKRASFILSAMARREETGYFIRVDLSELPRSTKRTAVASVGSILHMSVRQHFDIVGKSQEGLVVLVQNTDADGLEVVKSRIDKRLREAFEERAIDKMTWTTERIEGQTAVMDEVIS</sequence>
<feature type="transmembrane region" description="Helical" evidence="1">
    <location>
        <begin position="89"/>
        <end position="111"/>
    </location>
</feature>
<evidence type="ECO:0000313" key="3">
    <source>
        <dbReference type="Proteomes" id="UP001596071"/>
    </source>
</evidence>
<dbReference type="EMBL" id="JBHSNP010000029">
    <property type="protein sequence ID" value="MFC5604990.1"/>
    <property type="molecule type" value="Genomic_DNA"/>
</dbReference>
<reference evidence="3" key="1">
    <citation type="journal article" date="2019" name="Int. J. Syst. Evol. Microbiol.">
        <title>The Global Catalogue of Microorganisms (GCM) 10K type strain sequencing project: providing services to taxonomists for standard genome sequencing and annotation.</title>
        <authorList>
            <consortium name="The Broad Institute Genomics Platform"/>
            <consortium name="The Broad Institute Genome Sequencing Center for Infectious Disease"/>
            <person name="Wu L."/>
            <person name="Ma J."/>
        </authorList>
    </citation>
    <scope>NUCLEOTIDE SEQUENCE [LARGE SCALE GENOMIC DNA]</scope>
    <source>
        <strain evidence="3">KACC 11299</strain>
    </source>
</reference>
<protein>
    <recommendedName>
        <fullName evidence="4">GGDEF domain-containing protein</fullName>
    </recommendedName>
</protein>
<keyword evidence="1" id="KW-0812">Transmembrane</keyword>
<gene>
    <name evidence="2" type="ORF">ACFPTP_17265</name>
</gene>
<dbReference type="RefSeq" id="WP_381447372.1">
    <property type="nucleotide sequence ID" value="NZ_JBHSNP010000029.1"/>
</dbReference>
<keyword evidence="3" id="KW-1185">Reference proteome</keyword>
<evidence type="ECO:0008006" key="4">
    <source>
        <dbReference type="Google" id="ProtNLM"/>
    </source>
</evidence>
<name>A0ABW0U2M8_9BACL</name>
<feature type="transmembrane region" description="Helical" evidence="1">
    <location>
        <begin position="58"/>
        <end position="77"/>
    </location>
</feature>
<dbReference type="Proteomes" id="UP001596071">
    <property type="component" value="Unassembled WGS sequence"/>
</dbReference>
<feature type="transmembrane region" description="Helical" evidence="1">
    <location>
        <begin position="12"/>
        <end position="30"/>
    </location>
</feature>
<accession>A0ABW0U2M8</accession>
<keyword evidence="1" id="KW-1133">Transmembrane helix</keyword>
<keyword evidence="1" id="KW-0472">Membrane</keyword>
<organism evidence="2 3">
    <name type="scientific">Sporosarcina koreensis</name>
    <dbReference type="NCBI Taxonomy" id="334735"/>
    <lineage>
        <taxon>Bacteria</taxon>
        <taxon>Bacillati</taxon>
        <taxon>Bacillota</taxon>
        <taxon>Bacilli</taxon>
        <taxon>Bacillales</taxon>
        <taxon>Caryophanaceae</taxon>
        <taxon>Sporosarcina</taxon>
    </lineage>
</organism>
<evidence type="ECO:0000256" key="1">
    <source>
        <dbReference type="SAM" id="Phobius"/>
    </source>
</evidence>
<proteinExistence type="predicted"/>